<comment type="caution">
    <text evidence="2">The sequence shown here is derived from an EMBL/GenBank/DDBJ whole genome shotgun (WGS) entry which is preliminary data.</text>
</comment>
<evidence type="ECO:0000313" key="2">
    <source>
        <dbReference type="EMBL" id="GDY59246.1"/>
    </source>
</evidence>
<gene>
    <name evidence="2" type="ORF">SVIO_098690</name>
</gene>
<sequence length="151" mass="16567">MLRPAPLSLGATKEVILDQFGVSGDEEFARACHESSAGNPLFLKSVLVELAMRGHRPTAEHVETARSLRPAQLRERLASSLRAQTRPRATWPPPSRSSATRPNRSCWPGWPGWTRSASWPLCATSTSWDCSPPSRSRASSTGWCGTRSSPR</sequence>
<feature type="region of interest" description="Disordered" evidence="1">
    <location>
        <begin position="78"/>
        <end position="106"/>
    </location>
</feature>
<keyword evidence="3" id="KW-1185">Reference proteome</keyword>
<proteinExistence type="predicted"/>
<accession>A0A4D4LIX0</accession>
<feature type="region of interest" description="Disordered" evidence="1">
    <location>
        <begin position="125"/>
        <end position="151"/>
    </location>
</feature>
<dbReference type="AlphaFoldDB" id="A0A4D4LIX0"/>
<reference evidence="2 3" key="1">
    <citation type="journal article" date="2020" name="Int. J. Syst. Evol. Microbiol.">
        <title>Reclassification of Streptomyces castelarensis and Streptomyces sporoclivatus as later heterotypic synonyms of Streptomyces antimycoticus.</title>
        <authorList>
            <person name="Komaki H."/>
            <person name="Tamura T."/>
        </authorList>
    </citation>
    <scope>NUCLEOTIDE SEQUENCE [LARGE SCALE GENOMIC DNA]</scope>
    <source>
        <strain evidence="2 3">NBRC 13459</strain>
    </source>
</reference>
<dbReference type="EMBL" id="BJHW01000002">
    <property type="protein sequence ID" value="GDY59246.1"/>
    <property type="molecule type" value="Genomic_DNA"/>
</dbReference>
<protein>
    <submittedName>
        <fullName evidence="2">Uncharacterized protein</fullName>
    </submittedName>
</protein>
<name>A0A4D4LIX0_STRVO</name>
<organism evidence="2 3">
    <name type="scientific">Streptomyces violaceusniger</name>
    <dbReference type="NCBI Taxonomy" id="68280"/>
    <lineage>
        <taxon>Bacteria</taxon>
        <taxon>Bacillati</taxon>
        <taxon>Actinomycetota</taxon>
        <taxon>Actinomycetes</taxon>
        <taxon>Kitasatosporales</taxon>
        <taxon>Streptomycetaceae</taxon>
        <taxon>Streptomyces</taxon>
        <taxon>Streptomyces violaceusniger group</taxon>
    </lineage>
</organism>
<evidence type="ECO:0000313" key="3">
    <source>
        <dbReference type="Proteomes" id="UP000301309"/>
    </source>
</evidence>
<evidence type="ECO:0000256" key="1">
    <source>
        <dbReference type="SAM" id="MobiDB-lite"/>
    </source>
</evidence>
<dbReference type="Proteomes" id="UP000301309">
    <property type="component" value="Unassembled WGS sequence"/>
</dbReference>